<feature type="domain" description="LysM" evidence="2">
    <location>
        <begin position="102"/>
        <end position="146"/>
    </location>
</feature>
<dbReference type="InterPro" id="IPR028082">
    <property type="entry name" value="Peripla_BP_I"/>
</dbReference>
<evidence type="ECO:0000313" key="3">
    <source>
        <dbReference type="EMBL" id="HIX74174.1"/>
    </source>
</evidence>
<dbReference type="AlphaFoldDB" id="A0A9D2BGA0"/>
<dbReference type="PROSITE" id="PS51782">
    <property type="entry name" value="LYSM"/>
    <property type="match status" value="3"/>
</dbReference>
<accession>A0A9D2BGA0</accession>
<dbReference type="PANTHER" id="PTHR33734:SF22">
    <property type="entry name" value="MEMBRANE-BOUND LYTIC MUREIN TRANSGLYCOSYLASE D"/>
    <property type="match status" value="1"/>
</dbReference>
<evidence type="ECO:0000256" key="1">
    <source>
        <dbReference type="SAM" id="SignalP"/>
    </source>
</evidence>
<dbReference type="CDD" id="cd00118">
    <property type="entry name" value="LysM"/>
    <property type="match status" value="3"/>
</dbReference>
<proteinExistence type="predicted"/>
<name>A0A9D2BGA0_9BACT</name>
<dbReference type="Gene3D" id="3.10.350.10">
    <property type="entry name" value="LysM domain"/>
    <property type="match status" value="3"/>
</dbReference>
<dbReference type="SUPFAM" id="SSF53822">
    <property type="entry name" value="Periplasmic binding protein-like I"/>
    <property type="match status" value="1"/>
</dbReference>
<keyword evidence="1" id="KW-0732">Signal</keyword>
<dbReference type="EMBL" id="DXEL01000031">
    <property type="protein sequence ID" value="HIX74174.1"/>
    <property type="molecule type" value="Genomic_DNA"/>
</dbReference>
<dbReference type="PANTHER" id="PTHR33734">
    <property type="entry name" value="LYSM DOMAIN-CONTAINING GPI-ANCHORED PROTEIN 2"/>
    <property type="match status" value="1"/>
</dbReference>
<dbReference type="SMART" id="SM00257">
    <property type="entry name" value="LysM"/>
    <property type="match status" value="3"/>
</dbReference>
<sequence length="616" mass="69769">MNKFNAYALTCLLLLGAATVFPQSRGGRVQIVSEAGSNTFEHTIERGETVYAIATMYGVSVDDIYRLNPESKTGIKAGDKLRIPQKDAATQTASSKKAGDYLYHAIKRGETLYALSQEYDIPAQAILDANPGLSVSTFAAGRIIRIPPTQIENLPTTEQKETVKEIEYVVEKRETLYRICRKFNISSVELIKHNPKLKNGVKAGMVLKIPTKTTEVVTTTPADSRPMRENEVNALLYEKKESLPVDRIKVGLLLPFKADKPTRDAATARFVEYYEGMLLAVDSLRKQGVSIELSVYDTGEGARAMNQILETEENLRSANLLIGAVQNDQIGPLADFAQKHKIKYVIPFTSKNDDVLSNASVFQVNTPHSYLYSKAAQAGCDLFSDHNIVIVNIKDKDEKPDFIKAFKEEMKSRGIVHKELTYNAATFTTEIEALLSRDKRNVVLPSSASLDAVNKIKTPLRMLAETQPEVEEGEEPKPPFMITLFGYPEWQTYVRECLEDFYMLNTYIYSNFYADNLSNEVHDFYGKYKDWYSKDLINTFPKYGILGFDTGMFFLGALQKYGTNFENNLDKIHYKCIQTGFDFHRVNNWGGFINTNIFMVHYKNDYTVTRTEVRWD</sequence>
<gene>
    <name evidence="3" type="ORF">H9977_03915</name>
</gene>
<dbReference type="Pfam" id="PF01476">
    <property type="entry name" value="LysM"/>
    <property type="match status" value="3"/>
</dbReference>
<dbReference type="InterPro" id="IPR036779">
    <property type="entry name" value="LysM_dom_sf"/>
</dbReference>
<feature type="domain" description="LysM" evidence="2">
    <location>
        <begin position="166"/>
        <end position="209"/>
    </location>
</feature>
<evidence type="ECO:0000313" key="4">
    <source>
        <dbReference type="Proteomes" id="UP000886740"/>
    </source>
</evidence>
<comment type="caution">
    <text evidence="3">The sequence shown here is derived from an EMBL/GenBank/DDBJ whole genome shotgun (WGS) entry which is preliminary data.</text>
</comment>
<evidence type="ECO:0000259" key="2">
    <source>
        <dbReference type="PROSITE" id="PS51782"/>
    </source>
</evidence>
<feature type="signal peptide" evidence="1">
    <location>
        <begin position="1"/>
        <end position="22"/>
    </location>
</feature>
<feature type="chain" id="PRO_5039335246" evidence="1">
    <location>
        <begin position="23"/>
        <end position="616"/>
    </location>
</feature>
<dbReference type="Gene3D" id="3.40.50.2300">
    <property type="match status" value="2"/>
</dbReference>
<reference evidence="3" key="2">
    <citation type="submission" date="2021-04" db="EMBL/GenBank/DDBJ databases">
        <authorList>
            <person name="Gilroy R."/>
        </authorList>
    </citation>
    <scope>NUCLEOTIDE SEQUENCE</scope>
    <source>
        <strain evidence="3">ChiGjej6B6-14162</strain>
    </source>
</reference>
<dbReference type="SUPFAM" id="SSF54106">
    <property type="entry name" value="LysM domain"/>
    <property type="match status" value="3"/>
</dbReference>
<dbReference type="InterPro" id="IPR018392">
    <property type="entry name" value="LysM"/>
</dbReference>
<protein>
    <submittedName>
        <fullName evidence="3">LysM peptidoglycan-binding domain-containing protein</fullName>
    </submittedName>
</protein>
<feature type="domain" description="LysM" evidence="2">
    <location>
        <begin position="40"/>
        <end position="83"/>
    </location>
</feature>
<dbReference type="GO" id="GO:0008932">
    <property type="term" value="F:lytic endotransglycosylase activity"/>
    <property type="evidence" value="ECO:0007669"/>
    <property type="project" value="TreeGrafter"/>
</dbReference>
<organism evidence="3 4">
    <name type="scientific">Candidatus Parabacteroides intestinipullorum</name>
    <dbReference type="NCBI Taxonomy" id="2838723"/>
    <lineage>
        <taxon>Bacteria</taxon>
        <taxon>Pseudomonadati</taxon>
        <taxon>Bacteroidota</taxon>
        <taxon>Bacteroidia</taxon>
        <taxon>Bacteroidales</taxon>
        <taxon>Tannerellaceae</taxon>
        <taxon>Parabacteroides</taxon>
    </lineage>
</organism>
<dbReference type="Proteomes" id="UP000886740">
    <property type="component" value="Unassembled WGS sequence"/>
</dbReference>
<reference evidence="3" key="1">
    <citation type="journal article" date="2021" name="PeerJ">
        <title>Extensive microbial diversity within the chicken gut microbiome revealed by metagenomics and culture.</title>
        <authorList>
            <person name="Gilroy R."/>
            <person name="Ravi A."/>
            <person name="Getino M."/>
            <person name="Pursley I."/>
            <person name="Horton D.L."/>
            <person name="Alikhan N.F."/>
            <person name="Baker D."/>
            <person name="Gharbi K."/>
            <person name="Hall N."/>
            <person name="Watson M."/>
            <person name="Adriaenssens E.M."/>
            <person name="Foster-Nyarko E."/>
            <person name="Jarju S."/>
            <person name="Secka A."/>
            <person name="Antonio M."/>
            <person name="Oren A."/>
            <person name="Chaudhuri R.R."/>
            <person name="La Ragione R."/>
            <person name="Hildebrand F."/>
            <person name="Pallen M.J."/>
        </authorList>
    </citation>
    <scope>NUCLEOTIDE SEQUENCE</scope>
    <source>
        <strain evidence="3">ChiGjej6B6-14162</strain>
    </source>
</reference>